<dbReference type="AlphaFoldDB" id="A0A8S0TNI9"/>
<accession>A0A8S0TNI9</accession>
<evidence type="ECO:0000313" key="2">
    <source>
        <dbReference type="EMBL" id="CAA3004940.1"/>
    </source>
</evidence>
<proteinExistence type="predicted"/>
<sequence>DRGIAGRHMSWTELRSFLENSAIVNTYSAQRMRRATTKRKRAHAHAHARKGKSVPPRTLQASADVTHGNESARKVVHMTEEPSRTAVLQAHGKAVVPIYTR</sequence>
<protein>
    <submittedName>
        <fullName evidence="2">Uncharacterized protein</fullName>
    </submittedName>
</protein>
<organism evidence="2 3">
    <name type="scientific">Olea europaea subsp. europaea</name>
    <dbReference type="NCBI Taxonomy" id="158383"/>
    <lineage>
        <taxon>Eukaryota</taxon>
        <taxon>Viridiplantae</taxon>
        <taxon>Streptophyta</taxon>
        <taxon>Embryophyta</taxon>
        <taxon>Tracheophyta</taxon>
        <taxon>Spermatophyta</taxon>
        <taxon>Magnoliopsida</taxon>
        <taxon>eudicotyledons</taxon>
        <taxon>Gunneridae</taxon>
        <taxon>Pentapetalae</taxon>
        <taxon>asterids</taxon>
        <taxon>lamiids</taxon>
        <taxon>Lamiales</taxon>
        <taxon>Oleaceae</taxon>
        <taxon>Oleeae</taxon>
        <taxon>Olea</taxon>
    </lineage>
</organism>
<evidence type="ECO:0000256" key="1">
    <source>
        <dbReference type="SAM" id="MobiDB-lite"/>
    </source>
</evidence>
<feature type="non-terminal residue" evidence="2">
    <location>
        <position position="101"/>
    </location>
</feature>
<feature type="non-terminal residue" evidence="2">
    <location>
        <position position="1"/>
    </location>
</feature>
<evidence type="ECO:0000313" key="3">
    <source>
        <dbReference type="Proteomes" id="UP000594638"/>
    </source>
</evidence>
<dbReference type="EMBL" id="CACTIH010006947">
    <property type="protein sequence ID" value="CAA3004940.1"/>
    <property type="molecule type" value="Genomic_DNA"/>
</dbReference>
<gene>
    <name evidence="2" type="ORF">OLEA9_A096162</name>
</gene>
<dbReference type="Gramene" id="OE9A096162T1">
    <property type="protein sequence ID" value="OE9A096162C1"/>
    <property type="gene ID" value="OE9A096162"/>
</dbReference>
<feature type="compositionally biased region" description="Basic residues" evidence="1">
    <location>
        <begin position="33"/>
        <end position="52"/>
    </location>
</feature>
<name>A0A8S0TNI9_OLEEU</name>
<comment type="caution">
    <text evidence="2">The sequence shown here is derived from an EMBL/GenBank/DDBJ whole genome shotgun (WGS) entry which is preliminary data.</text>
</comment>
<dbReference type="Proteomes" id="UP000594638">
    <property type="component" value="Unassembled WGS sequence"/>
</dbReference>
<keyword evidence="3" id="KW-1185">Reference proteome</keyword>
<reference evidence="2 3" key="1">
    <citation type="submission" date="2019-12" db="EMBL/GenBank/DDBJ databases">
        <authorList>
            <person name="Alioto T."/>
            <person name="Alioto T."/>
            <person name="Gomez Garrido J."/>
        </authorList>
    </citation>
    <scope>NUCLEOTIDE SEQUENCE [LARGE SCALE GENOMIC DNA]</scope>
</reference>
<feature type="region of interest" description="Disordered" evidence="1">
    <location>
        <begin position="33"/>
        <end position="71"/>
    </location>
</feature>